<dbReference type="CDD" id="cd07306">
    <property type="entry name" value="Porin3_VDAC"/>
    <property type="match status" value="1"/>
</dbReference>
<keyword evidence="7" id="KW-1185">Reference proteome</keyword>
<comment type="similarity">
    <text evidence="2">Belongs to the eukaryotic mitochondrial porin family.</text>
</comment>
<dbReference type="AlphaFoldDB" id="A0AAW2FRL9"/>
<dbReference type="PANTHER" id="PTHR11743">
    <property type="entry name" value="VOLTAGE-DEPENDENT ANION-SELECTIVE CHANNEL"/>
    <property type="match status" value="1"/>
</dbReference>
<keyword evidence="4" id="KW-0496">Mitochondrion</keyword>
<comment type="subcellular location">
    <subcellularLocation>
        <location evidence="1">Mitochondrion outer membrane</location>
    </subcellularLocation>
</comment>
<dbReference type="Pfam" id="PF01459">
    <property type="entry name" value="Porin_3"/>
    <property type="match status" value="1"/>
</dbReference>
<dbReference type="GO" id="GO:0046930">
    <property type="term" value="C:pore complex"/>
    <property type="evidence" value="ECO:0007669"/>
    <property type="project" value="UniProtKB-KW"/>
</dbReference>
<keyword evidence="3" id="KW-0812">Transmembrane</keyword>
<sequence>MEVPSFADLGGRVRDVFKTGFHHGTGLINIKTKSVKRLEMMSDATLNFAESKFNGLMETKYKANAGALLLKWTTEGVLHLGCEFNGLLIKGVDLLSECSYNPETAAKSVKAGSKFANEKINAGCEISKDLNSSIGLLGSVVIKCRHLLLGYQGGYDVTSRRVTKCDVGVAYGCTDIDLHLLAQCTSVPHAYGLSVVYKARPDLDIATEGTYATRDDVRKWIFGAAAKCKIDENSTLRLKFDTDLQVAASFLRRLSYGITLIFSFNVDCANIAGDAHKAGLALNIEA</sequence>
<keyword evidence="3" id="KW-0472">Membrane</keyword>
<evidence type="ECO:0000256" key="5">
    <source>
        <dbReference type="ARBA" id="ARBA00023114"/>
    </source>
</evidence>
<dbReference type="GO" id="GO:0005741">
    <property type="term" value="C:mitochondrial outer membrane"/>
    <property type="evidence" value="ECO:0007669"/>
    <property type="project" value="UniProtKB-SubCell"/>
</dbReference>
<evidence type="ECO:0000256" key="1">
    <source>
        <dbReference type="ARBA" id="ARBA00004294"/>
    </source>
</evidence>
<comment type="caution">
    <text evidence="6">The sequence shown here is derived from an EMBL/GenBank/DDBJ whole genome shotgun (WGS) entry which is preliminary data.</text>
</comment>
<reference evidence="6 7" key="1">
    <citation type="submission" date="2023-03" db="EMBL/GenBank/DDBJ databases">
        <title>High recombination rates correlate with genetic variation in Cardiocondyla obscurior ants.</title>
        <authorList>
            <person name="Errbii M."/>
        </authorList>
    </citation>
    <scope>NUCLEOTIDE SEQUENCE [LARGE SCALE GENOMIC DNA]</scope>
    <source>
        <strain evidence="6">Alpha-2009</strain>
        <tissue evidence="6">Whole body</tissue>
    </source>
</reference>
<dbReference type="GO" id="GO:0015288">
    <property type="term" value="F:porin activity"/>
    <property type="evidence" value="ECO:0007669"/>
    <property type="project" value="UniProtKB-KW"/>
</dbReference>
<keyword evidence="3" id="KW-1134">Transmembrane beta strand</keyword>
<organism evidence="6 7">
    <name type="scientific">Cardiocondyla obscurior</name>
    <dbReference type="NCBI Taxonomy" id="286306"/>
    <lineage>
        <taxon>Eukaryota</taxon>
        <taxon>Metazoa</taxon>
        <taxon>Ecdysozoa</taxon>
        <taxon>Arthropoda</taxon>
        <taxon>Hexapoda</taxon>
        <taxon>Insecta</taxon>
        <taxon>Pterygota</taxon>
        <taxon>Neoptera</taxon>
        <taxon>Endopterygota</taxon>
        <taxon>Hymenoptera</taxon>
        <taxon>Apocrita</taxon>
        <taxon>Aculeata</taxon>
        <taxon>Formicoidea</taxon>
        <taxon>Formicidae</taxon>
        <taxon>Myrmicinae</taxon>
        <taxon>Cardiocondyla</taxon>
    </lineage>
</organism>
<keyword evidence="5" id="KW-0406">Ion transport</keyword>
<name>A0AAW2FRL9_9HYME</name>
<evidence type="ECO:0008006" key="8">
    <source>
        <dbReference type="Google" id="ProtNLM"/>
    </source>
</evidence>
<protein>
    <recommendedName>
        <fullName evidence="8">Voltage-dependent anion-selective channel protein 2</fullName>
    </recommendedName>
</protein>
<dbReference type="Gene3D" id="2.40.160.10">
    <property type="entry name" value="Porin"/>
    <property type="match status" value="1"/>
</dbReference>
<keyword evidence="5" id="KW-0813">Transport</keyword>
<evidence type="ECO:0000313" key="7">
    <source>
        <dbReference type="Proteomes" id="UP001430953"/>
    </source>
</evidence>
<dbReference type="PANTHER" id="PTHR11743:SF70">
    <property type="entry name" value="GH26960P-RELATED"/>
    <property type="match status" value="1"/>
</dbReference>
<dbReference type="InterPro" id="IPR027246">
    <property type="entry name" value="Porin_Euk/Tom40"/>
</dbReference>
<evidence type="ECO:0000313" key="6">
    <source>
        <dbReference type="EMBL" id="KAL0117431.1"/>
    </source>
</evidence>
<dbReference type="InterPro" id="IPR001925">
    <property type="entry name" value="Porin_Euk"/>
</dbReference>
<gene>
    <name evidence="6" type="ORF">PUN28_010340</name>
</gene>
<dbReference type="EMBL" id="JADYXP020000009">
    <property type="protein sequence ID" value="KAL0117431.1"/>
    <property type="molecule type" value="Genomic_DNA"/>
</dbReference>
<keyword evidence="4" id="KW-1000">Mitochondrion outer membrane</keyword>
<evidence type="ECO:0000256" key="2">
    <source>
        <dbReference type="ARBA" id="ARBA00007780"/>
    </source>
</evidence>
<dbReference type="Proteomes" id="UP001430953">
    <property type="component" value="Unassembled WGS sequence"/>
</dbReference>
<dbReference type="GO" id="GO:0008308">
    <property type="term" value="F:voltage-gated monoatomic anion channel activity"/>
    <property type="evidence" value="ECO:0007669"/>
    <property type="project" value="InterPro"/>
</dbReference>
<dbReference type="InterPro" id="IPR023614">
    <property type="entry name" value="Porin_dom_sf"/>
</dbReference>
<evidence type="ECO:0000256" key="3">
    <source>
        <dbReference type="ARBA" id="ARBA00022452"/>
    </source>
</evidence>
<evidence type="ECO:0000256" key="4">
    <source>
        <dbReference type="ARBA" id="ARBA00022787"/>
    </source>
</evidence>
<accession>A0AAW2FRL9</accession>
<keyword evidence="5" id="KW-0626">Porin</keyword>
<proteinExistence type="inferred from homology"/>